<accession>A6HZV6</accession>
<evidence type="ECO:0000313" key="1">
    <source>
        <dbReference type="EMBL" id="EDM12737.1"/>
    </source>
</evidence>
<evidence type="ECO:0000313" key="3">
    <source>
        <dbReference type="RGD" id="1308135"/>
    </source>
</evidence>
<organism evidence="1 2">
    <name type="scientific">Rattus norvegicus</name>
    <name type="common">Rat</name>
    <dbReference type="NCBI Taxonomy" id="10116"/>
    <lineage>
        <taxon>Eukaryota</taxon>
        <taxon>Metazoa</taxon>
        <taxon>Chordata</taxon>
        <taxon>Craniata</taxon>
        <taxon>Vertebrata</taxon>
        <taxon>Euteleostomi</taxon>
        <taxon>Mammalia</taxon>
        <taxon>Eutheria</taxon>
        <taxon>Euarchontoglires</taxon>
        <taxon>Glires</taxon>
        <taxon>Rodentia</taxon>
        <taxon>Myomorpha</taxon>
        <taxon>Muroidea</taxon>
        <taxon>Muridae</taxon>
        <taxon>Murinae</taxon>
        <taxon>Rattus</taxon>
    </lineage>
</organism>
<sequence length="25" mass="2998">MARALRIPQEQRVSCLRKRNQRSSL</sequence>
<evidence type="ECO:0000313" key="2">
    <source>
        <dbReference type="Proteomes" id="UP000234681"/>
    </source>
</evidence>
<proteinExistence type="predicted"/>
<name>A6HZV6_RAT</name>
<dbReference type="Proteomes" id="UP000234681">
    <property type="component" value="Chromosome 1"/>
</dbReference>
<dbReference type="AlphaFoldDB" id="A6HZV6"/>
<gene>
    <name evidence="1 3" type="primary">Bscl2</name>
    <name evidence="1" type="ORF">rCG_47460</name>
</gene>
<dbReference type="RGD" id="1308135">
    <property type="gene designation" value="Bscl2"/>
</dbReference>
<reference evidence="2" key="1">
    <citation type="submission" date="2005-09" db="EMBL/GenBank/DDBJ databases">
        <authorList>
            <person name="Mural R.J."/>
            <person name="Li P.W."/>
            <person name="Adams M.D."/>
            <person name="Amanatides P.G."/>
            <person name="Baden-Tillson H."/>
            <person name="Barnstead M."/>
            <person name="Chin S.H."/>
            <person name="Dew I."/>
            <person name="Evans C.A."/>
            <person name="Ferriera S."/>
            <person name="Flanigan M."/>
            <person name="Fosler C."/>
            <person name="Glodek A."/>
            <person name="Gu Z."/>
            <person name="Holt R.A."/>
            <person name="Jennings D."/>
            <person name="Kraft C.L."/>
            <person name="Lu F."/>
            <person name="Nguyen T."/>
            <person name="Nusskern D.R."/>
            <person name="Pfannkoch C.M."/>
            <person name="Sitter C."/>
            <person name="Sutton G.G."/>
            <person name="Venter J.C."/>
            <person name="Wang Z."/>
            <person name="Woodage T."/>
            <person name="Zheng X.H."/>
            <person name="Zhong F."/>
        </authorList>
    </citation>
    <scope>NUCLEOTIDE SEQUENCE [LARGE SCALE GENOMIC DNA]</scope>
    <source>
        <strain>BN</strain>
        <strain evidence="2">Sprague-Dawley</strain>
    </source>
</reference>
<protein>
    <submittedName>
        <fullName evidence="1">Bernardinelli-Seip congenital lipodystrophy 2 homolog (Human), isoform CRA_d</fullName>
    </submittedName>
</protein>
<dbReference type="EMBL" id="CH473953">
    <property type="protein sequence ID" value="EDM12737.1"/>
    <property type="molecule type" value="Genomic_DNA"/>
</dbReference>